<comment type="similarity">
    <text evidence="1">Belongs to the amidase family.</text>
</comment>
<name>A0A7Z0D8V6_9ACTN</name>
<dbReference type="EC" id="6.3.5.6" evidence="3"/>
<dbReference type="GO" id="GO:0050566">
    <property type="term" value="F:asparaginyl-tRNA synthase (glutamine-hydrolyzing) activity"/>
    <property type="evidence" value="ECO:0007669"/>
    <property type="project" value="UniProtKB-EC"/>
</dbReference>
<dbReference type="RefSeq" id="WP_179444854.1">
    <property type="nucleotide sequence ID" value="NZ_JACBZS010000001.1"/>
</dbReference>
<dbReference type="AlphaFoldDB" id="A0A7Z0D8V6"/>
<dbReference type="SUPFAM" id="SSF75304">
    <property type="entry name" value="Amidase signature (AS) enzymes"/>
    <property type="match status" value="1"/>
</dbReference>
<sequence>MSEGMSIATLGESWSAGRGAPSERLDAVLGRIERINPTINAMADLDLDGATIAAREADRRWASGSPLGPLDGVPVTVKDSIPMRGLPWRHGLRAHRGAAGGQADGPIVARLRAAGAIIVGKTTMPDLGMSASGVSSAYGIVRNPWDTSLSPGGSSAGAGAALAAGLCDAAVGTDIAGSVRLPAAHCGVVALKPTQGRIAHPPASTMRSAGPMGRWVADVAALYSVLAGPDLADPLSLPAEVPGDGDAFDPRGMRVGVLTDLGYGFSADPAVLAAVRRAADALAAAGAVVETITPPFADDPFPALDRIFGTRALAEIHGLGERGAGGGVDPRLVRWAQRVAGQSNLDHYADLATVAHSAARFSTALAGHDVVVSPVLPVTAFPAEELGLDPEHPLAHCGFTSWFNQTGQPAVSLPMCWPGGLPAAIQVAGPRFDDRRVLAAAQWLEARAEERPAWPDPTGGGS</sequence>
<dbReference type="PANTHER" id="PTHR11895">
    <property type="entry name" value="TRANSAMIDASE"/>
    <property type="match status" value="1"/>
</dbReference>
<keyword evidence="3" id="KW-0378">Hydrolase</keyword>
<dbReference type="GO" id="GO:0016740">
    <property type="term" value="F:transferase activity"/>
    <property type="evidence" value="ECO:0007669"/>
    <property type="project" value="UniProtKB-KW"/>
</dbReference>
<evidence type="ECO:0000259" key="2">
    <source>
        <dbReference type="Pfam" id="PF01425"/>
    </source>
</evidence>
<evidence type="ECO:0000313" key="4">
    <source>
        <dbReference type="Proteomes" id="UP000527616"/>
    </source>
</evidence>
<dbReference type="GO" id="GO:0050567">
    <property type="term" value="F:glutaminyl-tRNA synthase (glutamine-hydrolyzing) activity"/>
    <property type="evidence" value="ECO:0007669"/>
    <property type="project" value="UniProtKB-EC"/>
</dbReference>
<dbReference type="EC" id="6.3.5.7" evidence="3"/>
<comment type="caution">
    <text evidence="3">The sequence shown here is derived from an EMBL/GenBank/DDBJ whole genome shotgun (WGS) entry which is preliminary data.</text>
</comment>
<organism evidence="3 4">
    <name type="scientific">Naumannella cuiyingiana</name>
    <dbReference type="NCBI Taxonomy" id="1347891"/>
    <lineage>
        <taxon>Bacteria</taxon>
        <taxon>Bacillati</taxon>
        <taxon>Actinomycetota</taxon>
        <taxon>Actinomycetes</taxon>
        <taxon>Propionibacteriales</taxon>
        <taxon>Propionibacteriaceae</taxon>
        <taxon>Naumannella</taxon>
    </lineage>
</organism>
<dbReference type="InterPro" id="IPR023631">
    <property type="entry name" value="Amidase_dom"/>
</dbReference>
<feature type="domain" description="Amidase" evidence="2">
    <location>
        <begin position="25"/>
        <end position="438"/>
    </location>
</feature>
<dbReference type="Proteomes" id="UP000527616">
    <property type="component" value="Unassembled WGS sequence"/>
</dbReference>
<keyword evidence="3" id="KW-0436">Ligase</keyword>
<gene>
    <name evidence="3" type="ORF">GGQ54_001525</name>
</gene>
<protein>
    <submittedName>
        <fullName evidence="3">Amidase/aspartyl-tRNA(Asn)/glutamyl-tRNA(Gln) amidotransferase subunit A</fullName>
        <ecNumber evidence="3">3.5.1.4</ecNumber>
        <ecNumber evidence="3">6.3.5.6</ecNumber>
        <ecNumber evidence="3">6.3.5.7</ecNumber>
    </submittedName>
</protein>
<dbReference type="InterPro" id="IPR000120">
    <property type="entry name" value="Amidase"/>
</dbReference>
<reference evidence="3 4" key="1">
    <citation type="submission" date="2020-07" db="EMBL/GenBank/DDBJ databases">
        <title>Sequencing the genomes of 1000 actinobacteria strains.</title>
        <authorList>
            <person name="Klenk H.-P."/>
        </authorList>
    </citation>
    <scope>NUCLEOTIDE SEQUENCE [LARGE SCALE GENOMIC DNA]</scope>
    <source>
        <strain evidence="3 4">DSM 103164</strain>
    </source>
</reference>
<dbReference type="EMBL" id="JACBZS010000001">
    <property type="protein sequence ID" value="NYI70965.1"/>
    <property type="molecule type" value="Genomic_DNA"/>
</dbReference>
<accession>A0A7Z0D8V6</accession>
<dbReference type="Gene3D" id="3.90.1300.10">
    <property type="entry name" value="Amidase signature (AS) domain"/>
    <property type="match status" value="1"/>
</dbReference>
<proteinExistence type="inferred from homology"/>
<dbReference type="Pfam" id="PF01425">
    <property type="entry name" value="Amidase"/>
    <property type="match status" value="1"/>
</dbReference>
<dbReference type="PANTHER" id="PTHR11895:SF7">
    <property type="entry name" value="GLUTAMYL-TRNA(GLN) AMIDOTRANSFERASE SUBUNIT A, MITOCHONDRIAL"/>
    <property type="match status" value="1"/>
</dbReference>
<evidence type="ECO:0000256" key="1">
    <source>
        <dbReference type="ARBA" id="ARBA00009199"/>
    </source>
</evidence>
<dbReference type="EC" id="3.5.1.4" evidence="3"/>
<dbReference type="GO" id="GO:0004040">
    <property type="term" value="F:amidase activity"/>
    <property type="evidence" value="ECO:0007669"/>
    <property type="project" value="UniProtKB-EC"/>
</dbReference>
<keyword evidence="4" id="KW-1185">Reference proteome</keyword>
<dbReference type="InterPro" id="IPR036928">
    <property type="entry name" value="AS_sf"/>
</dbReference>
<evidence type="ECO:0000313" key="3">
    <source>
        <dbReference type="EMBL" id="NYI70965.1"/>
    </source>
</evidence>
<keyword evidence="3" id="KW-0808">Transferase</keyword>